<dbReference type="EMBL" id="MN740593">
    <property type="protein sequence ID" value="QHS77658.1"/>
    <property type="molecule type" value="Genomic_DNA"/>
</dbReference>
<evidence type="ECO:0000313" key="1">
    <source>
        <dbReference type="EMBL" id="QHS77658.1"/>
    </source>
</evidence>
<proteinExistence type="predicted"/>
<dbReference type="AlphaFoldDB" id="A0A6C0AD66"/>
<reference evidence="1" key="1">
    <citation type="journal article" date="2020" name="Nature">
        <title>Giant virus diversity and host interactions through global metagenomics.</title>
        <authorList>
            <person name="Schulz F."/>
            <person name="Roux S."/>
            <person name="Paez-Espino D."/>
            <person name="Jungbluth S."/>
            <person name="Walsh D.A."/>
            <person name="Denef V.J."/>
            <person name="McMahon K.D."/>
            <person name="Konstantinidis K.T."/>
            <person name="Eloe-Fadrosh E.A."/>
            <person name="Kyrpides N.C."/>
            <person name="Woyke T."/>
        </authorList>
    </citation>
    <scope>NUCLEOTIDE SEQUENCE</scope>
    <source>
        <strain evidence="1">GVMAG-S-1021933-23</strain>
    </source>
</reference>
<sequence>MDLDDDTYYETITDEIDTIFIEIFDMFIKKIVN</sequence>
<protein>
    <submittedName>
        <fullName evidence="1">Uncharacterized protein</fullName>
    </submittedName>
</protein>
<name>A0A6C0AD66_9ZZZZ</name>
<accession>A0A6C0AD66</accession>
<organism evidence="1">
    <name type="scientific">viral metagenome</name>
    <dbReference type="NCBI Taxonomy" id="1070528"/>
    <lineage>
        <taxon>unclassified sequences</taxon>
        <taxon>metagenomes</taxon>
        <taxon>organismal metagenomes</taxon>
    </lineage>
</organism>